<comment type="similarity">
    <text evidence="1">Belongs to the PPR family. P subfamily.</text>
</comment>
<dbReference type="Gene3D" id="1.25.40.10">
    <property type="entry name" value="Tetratricopeptide repeat domain"/>
    <property type="match status" value="3"/>
</dbReference>
<dbReference type="Proteomes" id="UP000594638">
    <property type="component" value="Unassembled WGS sequence"/>
</dbReference>
<sequence length="508" mass="58925">MNRLWGVFRLSEMEIFLHKCRKITPYSFKTQKINPKPSIQLPYVRKYCNSNQTIWSDIITLFSDKWSTDSVYSKLKQDLKDKVSKLKDEILMQNDDVEKIGKVLEENGVELFRNYSDGSAVVELYSQLKPSPHLALEILNWRRKQLDYASPMTAEEYAKGITMAGRSKNVDLAIELFNEAANKQLKAASIYNALMSAYTYNGLAMKCQSLFRQLKKEATCTPTIVTYNILISSFGRLMLVDHMEATLREIKDLNLSPTVNTYNGLIAGYITAWMWEEMENTYRIMKASGIKPDLDTDLLMLRGYAHCGKLEKMEQVYEMVRDHVNQKEVPLIRAMICAYCKSPDINKVKKIEELLGLIPENDYRPWLNVLLICVYAKEDLLEQMENSINQAFEHNASITTAGVMRCIISSYFRHNAVDKLADFVKRAESSGWKICRSLYHCKMVMYSAQMRLAEMERVLDEMDRVNMHCTKKTFWILHKAYSRWGQRSKLEQVLGMMCKHGYRNSLNA</sequence>
<proteinExistence type="inferred from homology"/>
<dbReference type="Gramene" id="OE9A069450T1">
    <property type="protein sequence ID" value="OE9A069450C1"/>
    <property type="gene ID" value="OE9A069450"/>
</dbReference>
<dbReference type="Gramene" id="OE9A069450T4">
    <property type="protein sequence ID" value="OE9A069450C4"/>
    <property type="gene ID" value="OE9A069450"/>
</dbReference>
<keyword evidence="2" id="KW-0677">Repeat</keyword>
<dbReference type="EMBL" id="CACTIH010007707">
    <property type="protein sequence ID" value="CAA3017500.1"/>
    <property type="molecule type" value="Genomic_DNA"/>
</dbReference>
<dbReference type="OrthoDB" id="185373at2759"/>
<dbReference type="PROSITE" id="PS51375">
    <property type="entry name" value="PPR"/>
    <property type="match status" value="2"/>
</dbReference>
<dbReference type="Gramene" id="OE9A069450T2">
    <property type="protein sequence ID" value="OE9A069450C2"/>
    <property type="gene ID" value="OE9A069450"/>
</dbReference>
<dbReference type="InterPro" id="IPR044179">
    <property type="entry name" value="PPR5-like"/>
</dbReference>
<organism evidence="4 5">
    <name type="scientific">Olea europaea subsp. europaea</name>
    <dbReference type="NCBI Taxonomy" id="158383"/>
    <lineage>
        <taxon>Eukaryota</taxon>
        <taxon>Viridiplantae</taxon>
        <taxon>Streptophyta</taxon>
        <taxon>Embryophyta</taxon>
        <taxon>Tracheophyta</taxon>
        <taxon>Spermatophyta</taxon>
        <taxon>Magnoliopsida</taxon>
        <taxon>eudicotyledons</taxon>
        <taxon>Gunneridae</taxon>
        <taxon>Pentapetalae</taxon>
        <taxon>asterids</taxon>
        <taxon>lamiids</taxon>
        <taxon>Lamiales</taxon>
        <taxon>Oleaceae</taxon>
        <taxon>Oleeae</taxon>
        <taxon>Olea</taxon>
    </lineage>
</organism>
<gene>
    <name evidence="4" type="ORF">OLEA9_A069450</name>
</gene>
<dbReference type="Pfam" id="PF13041">
    <property type="entry name" value="PPR_2"/>
    <property type="match status" value="2"/>
</dbReference>
<reference evidence="4 5" key="1">
    <citation type="submission" date="2019-12" db="EMBL/GenBank/DDBJ databases">
        <authorList>
            <person name="Alioto T."/>
            <person name="Alioto T."/>
            <person name="Gomez Garrido J."/>
        </authorList>
    </citation>
    <scope>NUCLEOTIDE SEQUENCE [LARGE SCALE GENOMIC DNA]</scope>
</reference>
<evidence type="ECO:0008006" key="6">
    <source>
        <dbReference type="Google" id="ProtNLM"/>
    </source>
</evidence>
<evidence type="ECO:0000313" key="5">
    <source>
        <dbReference type="Proteomes" id="UP000594638"/>
    </source>
</evidence>
<evidence type="ECO:0000313" key="4">
    <source>
        <dbReference type="EMBL" id="CAA3017500.1"/>
    </source>
</evidence>
<comment type="caution">
    <text evidence="4">The sequence shown here is derived from an EMBL/GenBank/DDBJ whole genome shotgun (WGS) entry which is preliminary data.</text>
</comment>
<feature type="repeat" description="PPR" evidence="3">
    <location>
        <begin position="223"/>
        <end position="257"/>
    </location>
</feature>
<evidence type="ECO:0000256" key="1">
    <source>
        <dbReference type="ARBA" id="ARBA00007626"/>
    </source>
</evidence>
<dbReference type="InterPro" id="IPR002885">
    <property type="entry name" value="PPR_rpt"/>
</dbReference>
<dbReference type="PANTHER" id="PTHR47874">
    <property type="entry name" value="EXPRESSED PROTEIN"/>
    <property type="match status" value="1"/>
</dbReference>
<dbReference type="PANTHER" id="PTHR47874:SF1">
    <property type="entry name" value="OS05G0407900 PROTEIN"/>
    <property type="match status" value="1"/>
</dbReference>
<dbReference type="Gramene" id="OE9A069450T3">
    <property type="protein sequence ID" value="OE9A069450C3"/>
    <property type="gene ID" value="OE9A069450"/>
</dbReference>
<feature type="repeat" description="PPR" evidence="3">
    <location>
        <begin position="258"/>
        <end position="292"/>
    </location>
</feature>
<protein>
    <recommendedName>
        <fullName evidence="6">Pentatricopeptide repeat-containing protein</fullName>
    </recommendedName>
</protein>
<evidence type="ECO:0000256" key="3">
    <source>
        <dbReference type="PROSITE-ProRule" id="PRU00708"/>
    </source>
</evidence>
<dbReference type="InterPro" id="IPR011990">
    <property type="entry name" value="TPR-like_helical_dom_sf"/>
</dbReference>
<evidence type="ECO:0000256" key="2">
    <source>
        <dbReference type="ARBA" id="ARBA00022737"/>
    </source>
</evidence>
<dbReference type="GO" id="GO:0003729">
    <property type="term" value="F:mRNA binding"/>
    <property type="evidence" value="ECO:0007669"/>
    <property type="project" value="InterPro"/>
</dbReference>
<keyword evidence="5" id="KW-1185">Reference proteome</keyword>
<accession>A0A8S0UCL6</accession>
<dbReference type="NCBIfam" id="TIGR00756">
    <property type="entry name" value="PPR"/>
    <property type="match status" value="2"/>
</dbReference>
<dbReference type="AlphaFoldDB" id="A0A8S0UCL6"/>
<name>A0A8S0UCL6_OLEEU</name>